<dbReference type="STRING" id="754436.JCM19237_4926"/>
<name>A0A090QUA3_9GAMM</name>
<dbReference type="Pfam" id="PF04350">
    <property type="entry name" value="PilO"/>
    <property type="match status" value="1"/>
</dbReference>
<gene>
    <name evidence="3" type="ORF">JCM19237_4926</name>
</gene>
<keyword evidence="2" id="KW-1133">Transmembrane helix</keyword>
<dbReference type="PANTHER" id="PTHR39555">
    <property type="entry name" value="FIMBRIAL ASSEMBLY PROTEIN PILO-LIKE PROTEIN-RELATED"/>
    <property type="match status" value="1"/>
</dbReference>
<dbReference type="InterPro" id="IPR007445">
    <property type="entry name" value="PilO"/>
</dbReference>
<organism evidence="3 4">
    <name type="scientific">Photobacterium aphoticum</name>
    <dbReference type="NCBI Taxonomy" id="754436"/>
    <lineage>
        <taxon>Bacteria</taxon>
        <taxon>Pseudomonadati</taxon>
        <taxon>Pseudomonadota</taxon>
        <taxon>Gammaproteobacteria</taxon>
        <taxon>Vibrionales</taxon>
        <taxon>Vibrionaceae</taxon>
        <taxon>Photobacterium</taxon>
    </lineage>
</organism>
<feature type="transmembrane region" description="Helical" evidence="2">
    <location>
        <begin position="20"/>
        <end position="40"/>
    </location>
</feature>
<dbReference type="GO" id="GO:0043683">
    <property type="term" value="P:type IV pilus assembly"/>
    <property type="evidence" value="ECO:0007669"/>
    <property type="project" value="InterPro"/>
</dbReference>
<keyword evidence="1" id="KW-0175">Coiled coil</keyword>
<evidence type="ECO:0000313" key="3">
    <source>
        <dbReference type="EMBL" id="GAL05853.1"/>
    </source>
</evidence>
<feature type="coiled-coil region" evidence="1">
    <location>
        <begin position="65"/>
        <end position="99"/>
    </location>
</feature>
<protein>
    <submittedName>
        <fullName evidence="3">Type IV pilus biogenesis protein PilO</fullName>
    </submittedName>
</protein>
<dbReference type="Proteomes" id="UP000029227">
    <property type="component" value="Unassembled WGS sequence"/>
</dbReference>
<evidence type="ECO:0000313" key="4">
    <source>
        <dbReference type="Proteomes" id="UP000029227"/>
    </source>
</evidence>
<evidence type="ECO:0000256" key="1">
    <source>
        <dbReference type="SAM" id="Coils"/>
    </source>
</evidence>
<keyword evidence="2" id="KW-0812">Transmembrane</keyword>
<sequence length="232" mass="26550">MSSNWQDLELDEITEWPLQAQALVSVLFAVLIGAIGYWYWLSPMQDDLERFKQTETELRQQLTRRANQVAALPKVKQQIEELQDRYQHVVEQLPEEEELASLLADVNDIGIRNGLEFQRIEWAPRVEHELYFELPISIVLTGKYEDIGKFSADIAHLPRIVTLNDIDLGRSKEIRAISVSLNVPSCCRLKCLPPPTASKHPLVLYRPRGKNEQGTRSQFSPINEFVDGVSGQ</sequence>
<dbReference type="Gene3D" id="3.30.70.60">
    <property type="match status" value="1"/>
</dbReference>
<dbReference type="eggNOG" id="COG3167">
    <property type="taxonomic scope" value="Bacteria"/>
</dbReference>
<dbReference type="PANTHER" id="PTHR39555:SF1">
    <property type="entry name" value="TYPE IV PILUS INNER MEMBRANE COMPONENT PILO"/>
    <property type="match status" value="1"/>
</dbReference>
<keyword evidence="2" id="KW-0472">Membrane</keyword>
<proteinExistence type="predicted"/>
<dbReference type="AlphaFoldDB" id="A0A090QUA3"/>
<accession>A0A090QUA3</accession>
<reference evidence="3 4" key="1">
    <citation type="journal article" date="2014" name="Genome Announc.">
        <title>Draft Genome Sequences of Two Vibrionaceae Species, Vibrio ponticus C121 and Photobacterium aphoticum C119, Isolated as Coral Reef Microbiota.</title>
        <authorList>
            <person name="Al-saari N."/>
            <person name="Meirelles P.M."/>
            <person name="Mino S."/>
            <person name="Suda W."/>
            <person name="Oshima K."/>
            <person name="Hattori M."/>
            <person name="Ohkuma M."/>
            <person name="Thompson F.L."/>
            <person name="Gomez-Gil B."/>
            <person name="Sawabe T."/>
            <person name="Sawabe T."/>
        </authorList>
    </citation>
    <scope>NUCLEOTIDE SEQUENCE [LARGE SCALE GENOMIC DNA]</scope>
    <source>
        <strain evidence="3 4">JCM 19237</strain>
    </source>
</reference>
<dbReference type="GO" id="GO:0043107">
    <property type="term" value="P:type IV pilus-dependent motility"/>
    <property type="evidence" value="ECO:0007669"/>
    <property type="project" value="InterPro"/>
</dbReference>
<evidence type="ECO:0000256" key="2">
    <source>
        <dbReference type="SAM" id="Phobius"/>
    </source>
</evidence>
<dbReference type="InterPro" id="IPR014717">
    <property type="entry name" value="Transl_elong_EF1B/ribsomal_bS6"/>
</dbReference>
<dbReference type="EMBL" id="BBMN01000008">
    <property type="protein sequence ID" value="GAL05853.1"/>
    <property type="molecule type" value="Genomic_DNA"/>
</dbReference>
<comment type="caution">
    <text evidence="3">The sequence shown here is derived from an EMBL/GenBank/DDBJ whole genome shotgun (WGS) entry which is preliminary data.</text>
</comment>